<dbReference type="EC" id="3.1.1.4" evidence="6 20"/>
<evidence type="ECO:0000256" key="18">
    <source>
        <dbReference type="PIRSR" id="PIRSR603187-1"/>
    </source>
</evidence>
<feature type="binding site" description="in dimeric form" evidence="19">
    <location>
        <position position="101"/>
    </location>
    <ligand>
        <name>Ca(2+)</name>
        <dbReference type="ChEBI" id="CHEBI:29108"/>
        <label>1</label>
    </ligand>
</feature>
<name>A0A128F4I2_9GAMM</name>
<evidence type="ECO:0000256" key="9">
    <source>
        <dbReference type="ARBA" id="ARBA00022692"/>
    </source>
</evidence>
<keyword evidence="9" id="KW-0812">Transmembrane</keyword>
<keyword evidence="12 20" id="KW-0378">Hydrolase</keyword>
<keyword evidence="15 20" id="KW-0443">Lipid metabolism</keyword>
<dbReference type="EMBL" id="FIZX01000002">
    <property type="protein sequence ID" value="CZF81688.1"/>
    <property type="molecule type" value="Genomic_DNA"/>
</dbReference>
<feature type="active site" description="Proton acceptor" evidence="18">
    <location>
        <position position="130"/>
    </location>
</feature>
<dbReference type="STRING" id="1796497.GCE9029_02760"/>
<feature type="signal peptide" evidence="20">
    <location>
        <begin position="1"/>
        <end position="25"/>
    </location>
</feature>
<dbReference type="GO" id="GO:0004623">
    <property type="term" value="F:phospholipase A2 activity"/>
    <property type="evidence" value="ECO:0007669"/>
    <property type="project" value="UniProtKB-EC"/>
</dbReference>
<dbReference type="GO" id="GO:0009279">
    <property type="term" value="C:cell outer membrane"/>
    <property type="evidence" value="ECO:0007669"/>
    <property type="project" value="UniProtKB-SubCell"/>
</dbReference>
<evidence type="ECO:0000256" key="7">
    <source>
        <dbReference type="ARBA" id="ARBA00021726"/>
    </source>
</evidence>
<organism evidence="21 22">
    <name type="scientific">Grimontia celer</name>
    <dbReference type="NCBI Taxonomy" id="1796497"/>
    <lineage>
        <taxon>Bacteria</taxon>
        <taxon>Pseudomonadati</taxon>
        <taxon>Pseudomonadota</taxon>
        <taxon>Gammaproteobacteria</taxon>
        <taxon>Vibrionales</taxon>
        <taxon>Vibrionaceae</taxon>
        <taxon>Grimontia</taxon>
    </lineage>
</organism>
<dbReference type="PANTHER" id="PTHR40457">
    <property type="entry name" value="PHOSPHOLIPASE A1"/>
    <property type="match status" value="1"/>
</dbReference>
<feature type="active site" description="Nucleophile" evidence="18">
    <location>
        <position position="132"/>
    </location>
</feature>
<dbReference type="InterPro" id="IPR036541">
    <property type="entry name" value="PLipase_A1_sf"/>
</dbReference>
<evidence type="ECO:0000256" key="16">
    <source>
        <dbReference type="ARBA" id="ARBA00023136"/>
    </source>
</evidence>
<evidence type="ECO:0000256" key="12">
    <source>
        <dbReference type="ARBA" id="ARBA00022801"/>
    </source>
</evidence>
<evidence type="ECO:0000313" key="21">
    <source>
        <dbReference type="EMBL" id="CZF81688.1"/>
    </source>
</evidence>
<dbReference type="GO" id="GO:0008970">
    <property type="term" value="F:phospholipase A1 activity"/>
    <property type="evidence" value="ECO:0007669"/>
    <property type="project" value="UniProtKB-EC"/>
</dbReference>
<evidence type="ECO:0000256" key="14">
    <source>
        <dbReference type="ARBA" id="ARBA00022963"/>
    </source>
</evidence>
<evidence type="ECO:0000256" key="6">
    <source>
        <dbReference type="ARBA" id="ARBA00013278"/>
    </source>
</evidence>
<keyword evidence="14 20" id="KW-0442">Lipid degradation</keyword>
<dbReference type="OrthoDB" id="188433at2"/>
<dbReference type="RefSeq" id="WP_062663825.1">
    <property type="nucleotide sequence ID" value="NZ_FIZX01000002.1"/>
</dbReference>
<evidence type="ECO:0000256" key="5">
    <source>
        <dbReference type="ARBA" id="ARBA00013179"/>
    </source>
</evidence>
<comment type="subunit">
    <text evidence="4 20">Homodimer; dimerization is reversible, and the dimeric form is the active one.</text>
</comment>
<reference evidence="22" key="1">
    <citation type="submission" date="2016-02" db="EMBL/GenBank/DDBJ databases">
        <authorList>
            <person name="Rodrigo-Torres Lidia"/>
            <person name="Arahal R.David."/>
        </authorList>
    </citation>
    <scope>NUCLEOTIDE SEQUENCE [LARGE SCALE GENOMIC DNA]</scope>
    <source>
        <strain evidence="22">CECT 9029</strain>
    </source>
</reference>
<evidence type="ECO:0000256" key="2">
    <source>
        <dbReference type="ARBA" id="ARBA00001604"/>
    </source>
</evidence>
<dbReference type="Gene3D" id="2.40.230.10">
    <property type="entry name" value="Phospholipase A1"/>
    <property type="match status" value="1"/>
</dbReference>
<dbReference type="AlphaFoldDB" id="A0A128F4I2"/>
<evidence type="ECO:0000256" key="10">
    <source>
        <dbReference type="ARBA" id="ARBA00022723"/>
    </source>
</evidence>
<evidence type="ECO:0000313" key="22">
    <source>
        <dbReference type="Proteomes" id="UP000071641"/>
    </source>
</evidence>
<proteinExistence type="inferred from homology"/>
<keyword evidence="8" id="KW-1134">Transmembrane beta strand</keyword>
<dbReference type="SUPFAM" id="SSF56931">
    <property type="entry name" value="Outer membrane phospholipase A (OMPLA)"/>
    <property type="match status" value="1"/>
</dbReference>
<dbReference type="Proteomes" id="UP000071641">
    <property type="component" value="Unassembled WGS sequence"/>
</dbReference>
<evidence type="ECO:0000256" key="3">
    <source>
        <dbReference type="ARBA" id="ARBA00010525"/>
    </source>
</evidence>
<comment type="similarity">
    <text evidence="3 20">Belongs to the phospholipase A1 family.</text>
</comment>
<comment type="subcellular location">
    <subcellularLocation>
        <location evidence="20">Cell outer membrane</location>
        <topology evidence="20">Multi-pass membrane protein</topology>
    </subcellularLocation>
    <text evidence="20">One of the very few enzymes located there.</text>
</comment>
<dbReference type="GO" id="GO:0016042">
    <property type="term" value="P:lipid catabolic process"/>
    <property type="evidence" value="ECO:0007669"/>
    <property type="project" value="UniProtKB-KW"/>
</dbReference>
<evidence type="ECO:0000256" key="8">
    <source>
        <dbReference type="ARBA" id="ARBA00022452"/>
    </source>
</evidence>
<comment type="catalytic activity">
    <reaction evidence="1 20">
        <text>a 1,2-diacyl-sn-glycero-3-phosphocholine + H2O = a 2-acyl-sn-glycero-3-phosphocholine + a fatty acid + H(+)</text>
        <dbReference type="Rhea" id="RHEA:18689"/>
        <dbReference type="ChEBI" id="CHEBI:15377"/>
        <dbReference type="ChEBI" id="CHEBI:15378"/>
        <dbReference type="ChEBI" id="CHEBI:28868"/>
        <dbReference type="ChEBI" id="CHEBI:57643"/>
        <dbReference type="ChEBI" id="CHEBI:57875"/>
        <dbReference type="EC" id="3.1.1.32"/>
    </reaction>
</comment>
<gene>
    <name evidence="21" type="ORF">GCE9029_02760</name>
</gene>
<evidence type="ECO:0000256" key="19">
    <source>
        <dbReference type="PIRSR" id="PIRSR603187-2"/>
    </source>
</evidence>
<comment type="catalytic activity">
    <reaction evidence="2 20">
        <text>a 1,2-diacyl-sn-glycero-3-phosphocholine + H2O = a 1-acyl-sn-glycero-3-phosphocholine + a fatty acid + H(+)</text>
        <dbReference type="Rhea" id="RHEA:15801"/>
        <dbReference type="ChEBI" id="CHEBI:15377"/>
        <dbReference type="ChEBI" id="CHEBI:15378"/>
        <dbReference type="ChEBI" id="CHEBI:28868"/>
        <dbReference type="ChEBI" id="CHEBI:57643"/>
        <dbReference type="ChEBI" id="CHEBI:58168"/>
        <dbReference type="EC" id="3.1.1.4"/>
    </reaction>
</comment>
<feature type="chain" id="PRO_5019619689" description="Phospholipase A1" evidence="20">
    <location>
        <begin position="26"/>
        <end position="258"/>
    </location>
</feature>
<dbReference type="PANTHER" id="PTHR40457:SF1">
    <property type="entry name" value="PHOSPHOLIPASE A1"/>
    <property type="match status" value="1"/>
</dbReference>
<sequence>MRAISLALGFVSISSLLFFPSSAVAAIEGLSAHKNNYFLPFYKERRVNQQRFEPLNPNGTEAKDTFIQFQFSAKYQLIEVGKDGLYLAYTQRSNWEAYDTSAYFRDSTYNPELFYRLNLEDWQIDMGAEHESNGAGGDNEVSWNRIYVDARRDWAGGYISFKPWVRVGNVTYNPDISDFLGYGRLTIGWQPTESQEIKLTVSNLFADEFDHLYYGVSWNLPIYQGLRGYVKAETGYGITVSNYRFDETAYGVGVAFSF</sequence>
<protein>
    <recommendedName>
        <fullName evidence="7 20">Phospholipase A1</fullName>
        <ecNumber evidence="5 20">3.1.1.32</ecNumber>
        <ecNumber evidence="6 20">3.1.1.4</ecNumber>
    </recommendedName>
    <alternativeName>
        <fullName evidence="20">Phosphatidylcholine 1-acylhydrolase</fullName>
    </alternativeName>
</protein>
<evidence type="ECO:0000256" key="17">
    <source>
        <dbReference type="ARBA" id="ARBA00023237"/>
    </source>
</evidence>
<evidence type="ECO:0000256" key="4">
    <source>
        <dbReference type="ARBA" id="ARBA00011702"/>
    </source>
</evidence>
<evidence type="ECO:0000256" key="11">
    <source>
        <dbReference type="ARBA" id="ARBA00022729"/>
    </source>
</evidence>
<keyword evidence="10 19" id="KW-0479">Metal-binding</keyword>
<keyword evidence="13 19" id="KW-0106">Calcium</keyword>
<accession>A0A128F4I2</accession>
<evidence type="ECO:0000256" key="13">
    <source>
        <dbReference type="ARBA" id="ARBA00022837"/>
    </source>
</evidence>
<evidence type="ECO:0000256" key="15">
    <source>
        <dbReference type="ARBA" id="ARBA00023098"/>
    </source>
</evidence>
<keyword evidence="22" id="KW-1185">Reference proteome</keyword>
<evidence type="ECO:0000256" key="20">
    <source>
        <dbReference type="RuleBase" id="RU366027"/>
    </source>
</evidence>
<dbReference type="GO" id="GO:0046872">
    <property type="term" value="F:metal ion binding"/>
    <property type="evidence" value="ECO:0007669"/>
    <property type="project" value="UniProtKB-KW"/>
</dbReference>
<keyword evidence="17 20" id="KW-0998">Cell outer membrane</keyword>
<dbReference type="InterPro" id="IPR003187">
    <property type="entry name" value="PLipase_A1"/>
</dbReference>
<comment type="function">
    <text evidence="20">Hydrolysis of phosphatidylcholine with phospholipase A2 (EC 3.1.1.4) and phospholipase A1 (EC 3.1.1.32) activities.</text>
</comment>
<keyword evidence="16" id="KW-0472">Membrane</keyword>
<dbReference type="PRINTS" id="PR01486">
    <property type="entry name" value="PHPHLIPASEA1"/>
</dbReference>
<dbReference type="Pfam" id="PF02253">
    <property type="entry name" value="PLA1"/>
    <property type="match status" value="1"/>
</dbReference>
<comment type="cofactor">
    <cofactor evidence="20">
        <name>Ca(2+)</name>
        <dbReference type="ChEBI" id="CHEBI:29108"/>
    </cofactor>
    <text evidence="20">Binds 1 Ca(2+) ion per monomer. In the dimeric form the Ca(2+) is bound by different amino acids with binding of each Ca(2+) shared with ligands coming from each monomer. The Ca(2+) ion may have a role in catalysis.</text>
</comment>
<dbReference type="EC" id="3.1.1.32" evidence="5 20"/>
<evidence type="ECO:0000256" key="1">
    <source>
        <dbReference type="ARBA" id="ARBA00000111"/>
    </source>
</evidence>
<keyword evidence="11 20" id="KW-0732">Signal</keyword>